<accession>A0A9P4RDN1</accession>
<organism evidence="1 2">
    <name type="scientific">Polyplosphaeria fusca</name>
    <dbReference type="NCBI Taxonomy" id="682080"/>
    <lineage>
        <taxon>Eukaryota</taxon>
        <taxon>Fungi</taxon>
        <taxon>Dikarya</taxon>
        <taxon>Ascomycota</taxon>
        <taxon>Pezizomycotina</taxon>
        <taxon>Dothideomycetes</taxon>
        <taxon>Pleosporomycetidae</taxon>
        <taxon>Pleosporales</taxon>
        <taxon>Tetraplosphaeriaceae</taxon>
        <taxon>Polyplosphaeria</taxon>
    </lineage>
</organism>
<gene>
    <name evidence="1" type="ORF">EJ04DRAFT_530334</name>
</gene>
<dbReference type="InterPro" id="IPR046670">
    <property type="entry name" value="DUF6540"/>
</dbReference>
<name>A0A9P4RDN1_9PLEO</name>
<evidence type="ECO:0000313" key="1">
    <source>
        <dbReference type="EMBL" id="KAF2741246.1"/>
    </source>
</evidence>
<dbReference type="Proteomes" id="UP000799444">
    <property type="component" value="Unassembled WGS sequence"/>
</dbReference>
<sequence length="119" mass="13655">MGNETRYHNVLFVETQPEGGGQIFHVTGDLVSGMRYEQKAGQKPELSQTFYAKTNLGRIRVEDYPAHLDEVLQTIPPPPRQRAFNPKTMRTEQIKSDGSFYGPNEQTPPYIKCTELRWV</sequence>
<dbReference type="AlphaFoldDB" id="A0A9P4RDN1"/>
<reference evidence="1" key="1">
    <citation type="journal article" date="2020" name="Stud. Mycol.">
        <title>101 Dothideomycetes genomes: a test case for predicting lifestyles and emergence of pathogens.</title>
        <authorList>
            <person name="Haridas S."/>
            <person name="Albert R."/>
            <person name="Binder M."/>
            <person name="Bloem J."/>
            <person name="Labutti K."/>
            <person name="Salamov A."/>
            <person name="Andreopoulos B."/>
            <person name="Baker S."/>
            <person name="Barry K."/>
            <person name="Bills G."/>
            <person name="Bluhm B."/>
            <person name="Cannon C."/>
            <person name="Castanera R."/>
            <person name="Culley D."/>
            <person name="Daum C."/>
            <person name="Ezra D."/>
            <person name="Gonzalez J."/>
            <person name="Henrissat B."/>
            <person name="Kuo A."/>
            <person name="Liang C."/>
            <person name="Lipzen A."/>
            <person name="Lutzoni F."/>
            <person name="Magnuson J."/>
            <person name="Mondo S."/>
            <person name="Nolan M."/>
            <person name="Ohm R."/>
            <person name="Pangilinan J."/>
            <person name="Park H.-J."/>
            <person name="Ramirez L."/>
            <person name="Alfaro M."/>
            <person name="Sun H."/>
            <person name="Tritt A."/>
            <person name="Yoshinaga Y."/>
            <person name="Zwiers L.-H."/>
            <person name="Turgeon B."/>
            <person name="Goodwin S."/>
            <person name="Spatafora J."/>
            <person name="Crous P."/>
            <person name="Grigoriev I."/>
        </authorList>
    </citation>
    <scope>NUCLEOTIDE SEQUENCE</scope>
    <source>
        <strain evidence="1">CBS 125425</strain>
    </source>
</reference>
<dbReference type="OrthoDB" id="4135672at2759"/>
<protein>
    <submittedName>
        <fullName evidence="1">Uncharacterized protein</fullName>
    </submittedName>
</protein>
<proteinExistence type="predicted"/>
<comment type="caution">
    <text evidence="1">The sequence shown here is derived from an EMBL/GenBank/DDBJ whole genome shotgun (WGS) entry which is preliminary data.</text>
</comment>
<evidence type="ECO:0000313" key="2">
    <source>
        <dbReference type="Proteomes" id="UP000799444"/>
    </source>
</evidence>
<dbReference type="EMBL" id="ML996097">
    <property type="protein sequence ID" value="KAF2741246.1"/>
    <property type="molecule type" value="Genomic_DNA"/>
</dbReference>
<keyword evidence="2" id="KW-1185">Reference proteome</keyword>
<dbReference type="Pfam" id="PF20174">
    <property type="entry name" value="DUF6540"/>
    <property type="match status" value="1"/>
</dbReference>